<dbReference type="PANTHER" id="PTHR31813:SF4">
    <property type="entry name" value="PROLINE-RICH PROTEIN 23A"/>
    <property type="match status" value="1"/>
</dbReference>
<proteinExistence type="inferred from homology"/>
<dbReference type="PANTHER" id="PTHR31813">
    <property type="entry name" value="PROLINE-RICH PROTEIN 23B"/>
    <property type="match status" value="1"/>
</dbReference>
<dbReference type="Pfam" id="PF10630">
    <property type="entry name" value="DUF2476"/>
    <property type="match status" value="1"/>
</dbReference>
<evidence type="ECO:0000256" key="1">
    <source>
        <dbReference type="ARBA" id="ARBA00009113"/>
    </source>
</evidence>
<dbReference type="InterPro" id="IPR018903">
    <property type="entry name" value="PRR23"/>
</dbReference>
<sequence>MQSRAHRPRSPSASPADRWGPHPGGPGPAKRRRMEEPAGHEFEEASGPDNVTGTPATGALTSLVVLADGCALHVPLDDVDLLLEPEPTSVTQVSLGDRILMLVPRSLLGSGIEILGGQGHSALVLEQGGFPSGLKECIALEQGFFYGSVPEIAGQEEVYGADADAEFLLAGMDAAASSVTGLLLSAGRASDPKLLGLVPEPSPWGPNTSPERGSPHHDDNLDLHLPEPFPDSPLQPLPPSPCPGPHERPQPLFSKEPSFPGYPTTAPSPRFPPTE</sequence>
<protein>
    <recommendedName>
        <fullName evidence="4">Proline-rich protein 23C</fullName>
    </recommendedName>
</protein>
<comment type="similarity">
    <text evidence="1">Belongs to the PRR23 family.</text>
</comment>
<reference evidence="3" key="1">
    <citation type="submission" date="2023-09" db="UniProtKB">
        <authorList>
            <consortium name="Ensembl"/>
        </authorList>
    </citation>
    <scope>IDENTIFICATION</scope>
</reference>
<evidence type="ECO:0000256" key="2">
    <source>
        <dbReference type="SAM" id="MobiDB-lite"/>
    </source>
</evidence>
<feature type="compositionally biased region" description="Pro residues" evidence="2">
    <location>
        <begin position="227"/>
        <end position="244"/>
    </location>
</feature>
<feature type="compositionally biased region" description="Basic and acidic residues" evidence="2">
    <location>
        <begin position="33"/>
        <end position="43"/>
    </location>
</feature>
<evidence type="ECO:0000313" key="3">
    <source>
        <dbReference type="Ensembl" id="ENSBMSP00010003154.1"/>
    </source>
</evidence>
<organism evidence="3">
    <name type="scientific">Balaenoptera musculus</name>
    <name type="common">Blue whale</name>
    <dbReference type="NCBI Taxonomy" id="9771"/>
    <lineage>
        <taxon>Eukaryota</taxon>
        <taxon>Metazoa</taxon>
        <taxon>Chordata</taxon>
        <taxon>Craniata</taxon>
        <taxon>Vertebrata</taxon>
        <taxon>Euteleostomi</taxon>
        <taxon>Mammalia</taxon>
        <taxon>Eutheria</taxon>
        <taxon>Laurasiatheria</taxon>
        <taxon>Artiodactyla</taxon>
        <taxon>Whippomorpha</taxon>
        <taxon>Cetacea</taxon>
        <taxon>Mysticeti</taxon>
        <taxon>Balaenopteridae</taxon>
        <taxon>Balaenoptera</taxon>
    </lineage>
</organism>
<dbReference type="Ensembl" id="ENSBMST00010003491.1">
    <property type="protein sequence ID" value="ENSBMSP00010003154.1"/>
    <property type="gene ID" value="ENSBMSG00010002375.1"/>
</dbReference>
<dbReference type="AlphaFoldDB" id="A0A8C0CD10"/>
<dbReference type="GeneTree" id="ENSGT00390000007772"/>
<feature type="compositionally biased region" description="Basic and acidic residues" evidence="2">
    <location>
        <begin position="213"/>
        <end position="225"/>
    </location>
</feature>
<accession>A0A8C0CD10</accession>
<name>A0A8C0CD10_BALMU</name>
<feature type="region of interest" description="Disordered" evidence="2">
    <location>
        <begin position="1"/>
        <end position="54"/>
    </location>
</feature>
<evidence type="ECO:0008006" key="4">
    <source>
        <dbReference type="Google" id="ProtNLM"/>
    </source>
</evidence>
<dbReference type="OMA" id="KRPPCKA"/>
<feature type="region of interest" description="Disordered" evidence="2">
    <location>
        <begin position="194"/>
        <end position="275"/>
    </location>
</feature>